<evidence type="ECO:0000256" key="3">
    <source>
        <dbReference type="ARBA" id="ARBA00012483"/>
    </source>
</evidence>
<comment type="subcellular location">
    <subcellularLocation>
        <location evidence="2">Membrane</location>
        <topology evidence="2">Single-pass membrane protein</topology>
    </subcellularLocation>
</comment>
<dbReference type="PROSITE" id="PS50089">
    <property type="entry name" value="ZF_RING_2"/>
    <property type="match status" value="1"/>
</dbReference>
<feature type="transmembrane region" description="Helical" evidence="14">
    <location>
        <begin position="56"/>
        <end position="81"/>
    </location>
</feature>
<keyword evidence="5 14" id="KW-0812">Transmembrane</keyword>
<feature type="compositionally biased region" description="Polar residues" evidence="13">
    <location>
        <begin position="207"/>
        <end position="216"/>
    </location>
</feature>
<dbReference type="GO" id="GO:0016020">
    <property type="term" value="C:membrane"/>
    <property type="evidence" value="ECO:0007669"/>
    <property type="project" value="UniProtKB-SubCell"/>
</dbReference>
<dbReference type="EMBL" id="RDQH01000340">
    <property type="protein sequence ID" value="RXH77939.1"/>
    <property type="molecule type" value="Genomic_DNA"/>
</dbReference>
<dbReference type="SUPFAM" id="SSF57850">
    <property type="entry name" value="RING/U-box"/>
    <property type="match status" value="1"/>
</dbReference>
<evidence type="ECO:0000256" key="10">
    <source>
        <dbReference type="ARBA" id="ARBA00023136"/>
    </source>
</evidence>
<evidence type="ECO:0000256" key="12">
    <source>
        <dbReference type="PROSITE-ProRule" id="PRU00175"/>
    </source>
</evidence>
<keyword evidence="8" id="KW-0862">Zinc</keyword>
<dbReference type="GO" id="GO:0008270">
    <property type="term" value="F:zinc ion binding"/>
    <property type="evidence" value="ECO:0007669"/>
    <property type="project" value="UniProtKB-KW"/>
</dbReference>
<dbReference type="SMR" id="A0A498I4W7"/>
<evidence type="ECO:0000256" key="2">
    <source>
        <dbReference type="ARBA" id="ARBA00004167"/>
    </source>
</evidence>
<evidence type="ECO:0000256" key="6">
    <source>
        <dbReference type="ARBA" id="ARBA00022723"/>
    </source>
</evidence>
<feature type="domain" description="RING-type" evidence="15">
    <location>
        <begin position="141"/>
        <end position="183"/>
    </location>
</feature>
<evidence type="ECO:0000313" key="17">
    <source>
        <dbReference type="Proteomes" id="UP000290289"/>
    </source>
</evidence>
<comment type="caution">
    <text evidence="16">The sequence shown here is derived from an EMBL/GenBank/DDBJ whole genome shotgun (WGS) entry which is preliminary data.</text>
</comment>
<dbReference type="InterPro" id="IPR001841">
    <property type="entry name" value="Znf_RING"/>
</dbReference>
<keyword evidence="4" id="KW-0808">Transferase</keyword>
<dbReference type="STRING" id="3750.A0A498I4W7"/>
<dbReference type="EC" id="2.3.2.27" evidence="3"/>
<evidence type="ECO:0000256" key="14">
    <source>
        <dbReference type="SAM" id="Phobius"/>
    </source>
</evidence>
<evidence type="ECO:0000256" key="11">
    <source>
        <dbReference type="ARBA" id="ARBA00024209"/>
    </source>
</evidence>
<dbReference type="SMART" id="SM00184">
    <property type="entry name" value="RING"/>
    <property type="match status" value="1"/>
</dbReference>
<dbReference type="PANTHER" id="PTHR46905:SF1">
    <property type="entry name" value="RING-TYPE E3 UBIQUITIN TRANSFERASE"/>
    <property type="match status" value="1"/>
</dbReference>
<dbReference type="Gramene" id="mRNA:MD14G0123000">
    <property type="protein sequence ID" value="CDS:MD14G0123000.1"/>
    <property type="gene ID" value="MD14G0123000"/>
</dbReference>
<protein>
    <recommendedName>
        <fullName evidence="3">RING-type E3 ubiquitin transferase</fullName>
        <ecNumber evidence="3">2.3.2.27</ecNumber>
    </recommendedName>
</protein>
<evidence type="ECO:0000256" key="1">
    <source>
        <dbReference type="ARBA" id="ARBA00000900"/>
    </source>
</evidence>
<evidence type="ECO:0000256" key="9">
    <source>
        <dbReference type="ARBA" id="ARBA00022989"/>
    </source>
</evidence>
<name>A0A498I4W7_MALDO</name>
<feature type="region of interest" description="Disordered" evidence="13">
    <location>
        <begin position="187"/>
        <end position="216"/>
    </location>
</feature>
<comment type="similarity">
    <text evidence="11">Belongs to the RING-type zinc finger family. ATL subfamily.</text>
</comment>
<dbReference type="CDD" id="cd16461">
    <property type="entry name" value="RING-H2_EL5-like"/>
    <property type="match status" value="1"/>
</dbReference>
<gene>
    <name evidence="16" type="ORF">DVH24_039910</name>
</gene>
<dbReference type="InterPro" id="IPR044602">
    <property type="entry name" value="ATL10/ATL72-79-like"/>
</dbReference>
<dbReference type="Proteomes" id="UP000290289">
    <property type="component" value="Chromosome 14"/>
</dbReference>
<evidence type="ECO:0000256" key="7">
    <source>
        <dbReference type="ARBA" id="ARBA00022786"/>
    </source>
</evidence>
<evidence type="ECO:0000256" key="5">
    <source>
        <dbReference type="ARBA" id="ARBA00022692"/>
    </source>
</evidence>
<accession>A0A498I4W7</accession>
<evidence type="ECO:0000313" key="16">
    <source>
        <dbReference type="EMBL" id="RXH77939.1"/>
    </source>
</evidence>
<dbReference type="Pfam" id="PF13639">
    <property type="entry name" value="zf-RING_2"/>
    <property type="match status" value="1"/>
</dbReference>
<evidence type="ECO:0000256" key="4">
    <source>
        <dbReference type="ARBA" id="ARBA00022679"/>
    </source>
</evidence>
<keyword evidence="7" id="KW-0833">Ubl conjugation pathway</keyword>
<keyword evidence="17" id="KW-1185">Reference proteome</keyword>
<dbReference type="UniPathway" id="UPA00143"/>
<reference evidence="16 17" key="1">
    <citation type="submission" date="2018-10" db="EMBL/GenBank/DDBJ databases">
        <title>A high-quality apple genome assembly.</title>
        <authorList>
            <person name="Hu J."/>
        </authorList>
    </citation>
    <scope>NUCLEOTIDE SEQUENCE [LARGE SCALE GENOMIC DNA]</scope>
    <source>
        <strain evidence="17">cv. HFTH1</strain>
        <tissue evidence="16">Young leaf</tissue>
    </source>
</reference>
<dbReference type="AlphaFoldDB" id="A0A498I4W7"/>
<dbReference type="InterPro" id="IPR013083">
    <property type="entry name" value="Znf_RING/FYVE/PHD"/>
</dbReference>
<evidence type="ECO:0000259" key="15">
    <source>
        <dbReference type="PROSITE" id="PS50089"/>
    </source>
</evidence>
<evidence type="ECO:0000256" key="8">
    <source>
        <dbReference type="ARBA" id="ARBA00022833"/>
    </source>
</evidence>
<keyword evidence="6" id="KW-0479">Metal-binding</keyword>
<proteinExistence type="inferred from homology"/>
<dbReference type="PANTHER" id="PTHR46905">
    <property type="entry name" value="RING-H2 FINGER PROTEIN ATL78"/>
    <property type="match status" value="1"/>
</dbReference>
<dbReference type="GO" id="GO:0061630">
    <property type="term" value="F:ubiquitin protein ligase activity"/>
    <property type="evidence" value="ECO:0007669"/>
    <property type="project" value="UniProtKB-EC"/>
</dbReference>
<evidence type="ECO:0000256" key="13">
    <source>
        <dbReference type="SAM" id="MobiDB-lite"/>
    </source>
</evidence>
<organism evidence="16 17">
    <name type="scientific">Malus domestica</name>
    <name type="common">Apple</name>
    <name type="synonym">Pyrus malus</name>
    <dbReference type="NCBI Taxonomy" id="3750"/>
    <lineage>
        <taxon>Eukaryota</taxon>
        <taxon>Viridiplantae</taxon>
        <taxon>Streptophyta</taxon>
        <taxon>Embryophyta</taxon>
        <taxon>Tracheophyta</taxon>
        <taxon>Spermatophyta</taxon>
        <taxon>Magnoliopsida</taxon>
        <taxon>eudicotyledons</taxon>
        <taxon>Gunneridae</taxon>
        <taxon>Pentapetalae</taxon>
        <taxon>rosids</taxon>
        <taxon>fabids</taxon>
        <taxon>Rosales</taxon>
        <taxon>Rosaceae</taxon>
        <taxon>Amygdaloideae</taxon>
        <taxon>Maleae</taxon>
        <taxon>Malus</taxon>
    </lineage>
</organism>
<comment type="catalytic activity">
    <reaction evidence="1">
        <text>S-ubiquitinyl-[E2 ubiquitin-conjugating enzyme]-L-cysteine + [acceptor protein]-L-lysine = [E2 ubiquitin-conjugating enzyme]-L-cysteine + N(6)-ubiquitinyl-[acceptor protein]-L-lysine.</text>
        <dbReference type="EC" id="2.3.2.27"/>
    </reaction>
</comment>
<dbReference type="Gene3D" id="3.30.40.10">
    <property type="entry name" value="Zinc/RING finger domain, C3HC4 (zinc finger)"/>
    <property type="match status" value="1"/>
</dbReference>
<dbReference type="GO" id="GO:0016567">
    <property type="term" value="P:protein ubiquitination"/>
    <property type="evidence" value="ECO:0007669"/>
    <property type="project" value="UniProtKB-UniPathway"/>
</dbReference>
<sequence length="216" mass="23112">MRPPPTVGLSAGEVVEFGLIHLPTPLPSPPTGPTTCVSHACRWWPYSGSKEFEANAAMIIIVLLSALISALGLNAAIRCFLRGGRGYPSDRENNSVPQSRQALVDVQQKSNVATASCLEAAPTVIYTAEMKAKLAGVEAECAICLSEFVEGEGIRVLRRCKHGFHAQCIQKWLSSHSSCPTCRRTCLPQSPSQSPAPPQPSADHNPEQNPVSESSP</sequence>
<keyword evidence="10 14" id="KW-0472">Membrane</keyword>
<dbReference type="OrthoDB" id="8062037at2759"/>
<keyword evidence="9 14" id="KW-1133">Transmembrane helix</keyword>
<keyword evidence="12" id="KW-0863">Zinc-finger</keyword>